<dbReference type="Pfam" id="PF14765">
    <property type="entry name" value="PS-DH"/>
    <property type="match status" value="1"/>
</dbReference>
<feature type="domain" description="PKS/mFAS DH" evidence="14">
    <location>
        <begin position="3364"/>
        <end position="3658"/>
    </location>
</feature>
<feature type="domain" description="Carrier" evidence="12">
    <location>
        <begin position="49"/>
        <end position="123"/>
    </location>
</feature>
<evidence type="ECO:0000256" key="8">
    <source>
        <dbReference type="ARBA" id="ARBA00022737"/>
    </source>
</evidence>
<evidence type="ECO:0000256" key="2">
    <source>
        <dbReference type="ARBA" id="ARBA00004496"/>
    </source>
</evidence>
<evidence type="ECO:0000256" key="11">
    <source>
        <dbReference type="SAM" id="MobiDB-lite"/>
    </source>
</evidence>
<feature type="region of interest" description="C-terminal hotdog fold" evidence="10">
    <location>
        <begin position="3504"/>
        <end position="3658"/>
    </location>
</feature>
<dbReference type="Pfam" id="PF00109">
    <property type="entry name" value="ketoacyl-synt"/>
    <property type="match status" value="5"/>
</dbReference>
<accession>A0A6M0RNF4</accession>
<dbReference type="SUPFAM" id="SSF53901">
    <property type="entry name" value="Thiolase-like"/>
    <property type="match status" value="5"/>
</dbReference>
<feature type="domain" description="Carrier" evidence="12">
    <location>
        <begin position="5740"/>
        <end position="5816"/>
    </location>
</feature>
<feature type="compositionally biased region" description="Polar residues" evidence="11">
    <location>
        <begin position="2720"/>
        <end position="2731"/>
    </location>
</feature>
<dbReference type="InterPro" id="IPR049551">
    <property type="entry name" value="PKS_DH_C"/>
</dbReference>
<dbReference type="SMART" id="SM00826">
    <property type="entry name" value="PKS_DH"/>
    <property type="match status" value="1"/>
</dbReference>
<dbReference type="InterPro" id="IPR001242">
    <property type="entry name" value="Condensation_dom"/>
</dbReference>
<evidence type="ECO:0000256" key="10">
    <source>
        <dbReference type="PROSITE-ProRule" id="PRU01363"/>
    </source>
</evidence>
<dbReference type="SUPFAM" id="SSF47336">
    <property type="entry name" value="ACP-like"/>
    <property type="match status" value="6"/>
</dbReference>
<dbReference type="InterPro" id="IPR020806">
    <property type="entry name" value="PKS_PP-bd"/>
</dbReference>
<dbReference type="Gene3D" id="3.40.47.10">
    <property type="match status" value="5"/>
</dbReference>
<dbReference type="PROSITE" id="PS00012">
    <property type="entry name" value="PHOSPHOPANTETHEINE"/>
    <property type="match status" value="2"/>
</dbReference>
<dbReference type="Gene3D" id="3.40.50.720">
    <property type="entry name" value="NAD(P)-binding Rossmann-like Domain"/>
    <property type="match status" value="2"/>
</dbReference>
<dbReference type="GO" id="GO:0004315">
    <property type="term" value="F:3-oxoacyl-[acyl-carrier-protein] synthase activity"/>
    <property type="evidence" value="ECO:0007669"/>
    <property type="project" value="InterPro"/>
</dbReference>
<dbReference type="FunFam" id="3.40.47.10:FF:000019">
    <property type="entry name" value="Polyketide synthase type I"/>
    <property type="match status" value="4"/>
</dbReference>
<evidence type="ECO:0000256" key="3">
    <source>
        <dbReference type="ARBA" id="ARBA00004792"/>
    </source>
</evidence>
<evidence type="ECO:0000256" key="4">
    <source>
        <dbReference type="ARBA" id="ARBA00022450"/>
    </source>
</evidence>
<dbReference type="InterPro" id="IPR054514">
    <property type="entry name" value="RhiE-like_linker"/>
</dbReference>
<keyword evidence="5" id="KW-0963">Cytoplasm</keyword>
<dbReference type="Pfam" id="PF02801">
    <property type="entry name" value="Ketoacyl-synt_C"/>
    <property type="match status" value="5"/>
</dbReference>
<keyword evidence="16" id="KW-1185">Reference proteome</keyword>
<dbReference type="GO" id="GO:0071770">
    <property type="term" value="P:DIM/DIP cell wall layer assembly"/>
    <property type="evidence" value="ECO:0007669"/>
    <property type="project" value="TreeGrafter"/>
</dbReference>
<dbReference type="Gene3D" id="3.10.129.110">
    <property type="entry name" value="Polyketide synthase dehydratase"/>
    <property type="match status" value="1"/>
</dbReference>
<dbReference type="Proteomes" id="UP000481033">
    <property type="component" value="Unassembled WGS sequence"/>
</dbReference>
<feature type="domain" description="Ketosynthase family 3 (KS3)" evidence="13">
    <location>
        <begin position="5127"/>
        <end position="5547"/>
    </location>
</feature>
<keyword evidence="8" id="KW-0677">Repeat</keyword>
<proteinExistence type="predicted"/>
<dbReference type="SUPFAM" id="SSF51735">
    <property type="entry name" value="NAD(P)-binding Rossmann-fold domains"/>
    <property type="match status" value="2"/>
</dbReference>
<dbReference type="InterPro" id="IPR050091">
    <property type="entry name" value="PKS_NRPS_Biosynth_Enz"/>
</dbReference>
<dbReference type="SMART" id="SM00822">
    <property type="entry name" value="PKS_KR"/>
    <property type="match status" value="2"/>
</dbReference>
<dbReference type="InterPro" id="IPR020807">
    <property type="entry name" value="PKS_DH"/>
</dbReference>
<comment type="caution">
    <text evidence="15">The sequence shown here is derived from an EMBL/GenBank/DDBJ whole genome shotgun (WGS) entry which is preliminary data.</text>
</comment>
<feature type="region of interest" description="N-terminal hotdog fold" evidence="10">
    <location>
        <begin position="3364"/>
        <end position="3487"/>
    </location>
</feature>
<dbReference type="EMBL" id="QXHD01000004">
    <property type="protein sequence ID" value="NEZ57818.1"/>
    <property type="molecule type" value="Genomic_DNA"/>
</dbReference>
<comment type="cofactor">
    <cofactor evidence="1">
        <name>pantetheine 4'-phosphate</name>
        <dbReference type="ChEBI" id="CHEBI:47942"/>
    </cofactor>
</comment>
<dbReference type="CDD" id="cd08953">
    <property type="entry name" value="KR_2_SDR_x"/>
    <property type="match status" value="2"/>
</dbReference>
<dbReference type="GO" id="GO:0003857">
    <property type="term" value="F:(3S)-3-hydroxyacyl-CoA dehydrogenase (NAD+) activity"/>
    <property type="evidence" value="ECO:0007669"/>
    <property type="project" value="UniProtKB-EC"/>
</dbReference>
<dbReference type="Pfam" id="PF00668">
    <property type="entry name" value="Condensation"/>
    <property type="match status" value="1"/>
</dbReference>
<dbReference type="InterPro" id="IPR057326">
    <property type="entry name" value="KR_dom"/>
</dbReference>
<feature type="domain" description="Carrier" evidence="12">
    <location>
        <begin position="4982"/>
        <end position="5059"/>
    </location>
</feature>
<dbReference type="InterPro" id="IPR049552">
    <property type="entry name" value="PKS_DH_N"/>
</dbReference>
<dbReference type="InterPro" id="IPR014030">
    <property type="entry name" value="Ketoacyl_synth_N"/>
</dbReference>
<dbReference type="GO" id="GO:0031177">
    <property type="term" value="F:phosphopantetheine binding"/>
    <property type="evidence" value="ECO:0007669"/>
    <property type="project" value="InterPro"/>
</dbReference>
<dbReference type="InterPro" id="IPR020841">
    <property type="entry name" value="PKS_Beta-ketoAc_synthase_dom"/>
</dbReference>
<feature type="domain" description="Ketosynthase family 3 (KS3)" evidence="13">
    <location>
        <begin position="4251"/>
        <end position="4685"/>
    </location>
</feature>
<dbReference type="Gene3D" id="3.30.559.30">
    <property type="entry name" value="Nonribosomal peptide synthetase, condensation domain"/>
    <property type="match status" value="1"/>
</dbReference>
<dbReference type="SMART" id="SM00823">
    <property type="entry name" value="PKS_PP"/>
    <property type="match status" value="6"/>
</dbReference>
<dbReference type="Pfam" id="PF00378">
    <property type="entry name" value="ECH_1"/>
    <property type="match status" value="2"/>
</dbReference>
<dbReference type="Pfam" id="PF00550">
    <property type="entry name" value="PP-binding"/>
    <property type="match status" value="6"/>
</dbReference>
<evidence type="ECO:0000256" key="7">
    <source>
        <dbReference type="ARBA" id="ARBA00022679"/>
    </source>
</evidence>
<dbReference type="PANTHER" id="PTHR43775">
    <property type="entry name" value="FATTY ACID SYNTHASE"/>
    <property type="match status" value="1"/>
</dbReference>
<evidence type="ECO:0000313" key="15">
    <source>
        <dbReference type="EMBL" id="NEZ57818.1"/>
    </source>
</evidence>
<comment type="pathway">
    <text evidence="3">Antibiotic biosynthesis.</text>
</comment>
<dbReference type="PANTHER" id="PTHR43775:SF37">
    <property type="entry name" value="SI:DKEY-61P9.11"/>
    <property type="match status" value="1"/>
</dbReference>
<evidence type="ECO:0000256" key="6">
    <source>
        <dbReference type="ARBA" id="ARBA00022553"/>
    </source>
</evidence>
<dbReference type="InterPro" id="IPR042104">
    <property type="entry name" value="PKS_dehydratase_sf"/>
</dbReference>
<dbReference type="Pfam" id="PF08659">
    <property type="entry name" value="KR"/>
    <property type="match status" value="2"/>
</dbReference>
<evidence type="ECO:0000256" key="1">
    <source>
        <dbReference type="ARBA" id="ARBA00001957"/>
    </source>
</evidence>
<keyword evidence="6" id="KW-0597">Phosphoprotein</keyword>
<dbReference type="Gene3D" id="3.30.559.10">
    <property type="entry name" value="Chloramphenicol acetyltransferase-like domain"/>
    <property type="match status" value="1"/>
</dbReference>
<feature type="domain" description="Ketosynthase family 3 (KS3)" evidence="13">
    <location>
        <begin position="175"/>
        <end position="597"/>
    </location>
</feature>
<dbReference type="InterPro" id="IPR018201">
    <property type="entry name" value="Ketoacyl_synth_AS"/>
</dbReference>
<dbReference type="Gene3D" id="6.20.390.20">
    <property type="match status" value="1"/>
</dbReference>
<evidence type="ECO:0000256" key="9">
    <source>
        <dbReference type="ARBA" id="ARBA00049556"/>
    </source>
</evidence>
<feature type="domain" description="Ketosynthase family 3 (KS3)" evidence="13">
    <location>
        <begin position="1533"/>
        <end position="1956"/>
    </location>
</feature>
<dbReference type="InterPro" id="IPR032821">
    <property type="entry name" value="PKS_assoc"/>
</dbReference>
<dbReference type="Pfam" id="PF22336">
    <property type="entry name" value="RhiE-like_linker"/>
    <property type="match status" value="4"/>
</dbReference>
<dbReference type="SUPFAM" id="SSF52096">
    <property type="entry name" value="ClpP/crotonase"/>
    <property type="match status" value="2"/>
</dbReference>
<keyword evidence="4" id="KW-0596">Phosphopantetheine</keyword>
<feature type="compositionally biased region" description="Low complexity" evidence="11">
    <location>
        <begin position="4964"/>
        <end position="4979"/>
    </location>
</feature>
<dbReference type="GO" id="GO:0005737">
    <property type="term" value="C:cytoplasm"/>
    <property type="evidence" value="ECO:0007669"/>
    <property type="project" value="UniProtKB-SubCell"/>
</dbReference>
<dbReference type="CDD" id="cd00833">
    <property type="entry name" value="PKS"/>
    <property type="match status" value="5"/>
</dbReference>
<dbReference type="GO" id="GO:0004312">
    <property type="term" value="F:fatty acid synthase activity"/>
    <property type="evidence" value="ECO:0007669"/>
    <property type="project" value="TreeGrafter"/>
</dbReference>
<feature type="domain" description="Carrier" evidence="12">
    <location>
        <begin position="1379"/>
        <end position="1460"/>
    </location>
</feature>
<keyword evidence="7" id="KW-0808">Transferase</keyword>
<feature type="region of interest" description="Disordered" evidence="11">
    <location>
        <begin position="1468"/>
        <end position="1527"/>
    </location>
</feature>
<feature type="domain" description="Carrier" evidence="12">
    <location>
        <begin position="4113"/>
        <end position="4189"/>
    </location>
</feature>
<evidence type="ECO:0000313" key="16">
    <source>
        <dbReference type="Proteomes" id="UP000481033"/>
    </source>
</evidence>
<dbReference type="InterPro" id="IPR029045">
    <property type="entry name" value="ClpP/crotonase-like_dom_sf"/>
</dbReference>
<dbReference type="InterPro" id="IPR023213">
    <property type="entry name" value="CAT-like_dom_sf"/>
</dbReference>
<protein>
    <submittedName>
        <fullName evidence="15">SDR family NAD(P)-dependent oxidoreductase</fullName>
    </submittedName>
</protein>
<feature type="region of interest" description="Disordered" evidence="11">
    <location>
        <begin position="2702"/>
        <end position="2731"/>
    </location>
</feature>
<dbReference type="SMART" id="SM01294">
    <property type="entry name" value="PKS_PP_betabranch"/>
    <property type="match status" value="4"/>
</dbReference>
<dbReference type="InterPro" id="IPR006162">
    <property type="entry name" value="Ppantetheine_attach_site"/>
</dbReference>
<evidence type="ECO:0000259" key="12">
    <source>
        <dbReference type="PROSITE" id="PS50075"/>
    </source>
</evidence>
<dbReference type="InterPro" id="IPR036291">
    <property type="entry name" value="NAD(P)-bd_dom_sf"/>
</dbReference>
<dbReference type="PROSITE" id="PS00606">
    <property type="entry name" value="KS3_1"/>
    <property type="match status" value="3"/>
</dbReference>
<dbReference type="SUPFAM" id="SSF52777">
    <property type="entry name" value="CoA-dependent acyltransferases"/>
    <property type="match status" value="2"/>
</dbReference>
<comment type="subcellular location">
    <subcellularLocation>
        <location evidence="2">Cytoplasm</location>
    </subcellularLocation>
</comment>
<dbReference type="NCBIfam" id="NF005496">
    <property type="entry name" value="PRK07110.1"/>
    <property type="match status" value="1"/>
</dbReference>
<dbReference type="InterPro" id="IPR009081">
    <property type="entry name" value="PP-bd_ACP"/>
</dbReference>
<dbReference type="PROSITE" id="PS52004">
    <property type="entry name" value="KS3_2"/>
    <property type="match status" value="5"/>
</dbReference>
<feature type="region of interest" description="Disordered" evidence="11">
    <location>
        <begin position="26"/>
        <end position="49"/>
    </location>
</feature>
<evidence type="ECO:0000259" key="13">
    <source>
        <dbReference type="PROSITE" id="PS52004"/>
    </source>
</evidence>
<sequence>MSLKHILQSLQDGDLSLEEARRDIRANSNTEESNGHLKGNQSEALGSPDVLQESLRESLAAALYMDKEDVDLDEPFSEMGLDSIVNVEWIQTVNQQYGLKIPATRTYDYPTIVQFADYLGTELQGKLPTQLHTFTSAIASSADTVVTSQAIQPTRHFDEQTQQPLTQTENHPPVAEGIAIVGMSGRYPGAADLQQFWDNLKQGRNSVAEIPKDRWDVNEYYDPDPAKPGKIYCKWLGVLEDIDCFDTSFFMIPPAEAELMDPQHRIFLEEAYRAFEDAGYSPQVLDGKKCGVYMGIMNSEYVHLLSQQQVGGLNTGNSYSIAAARIPYHLNLKGPAIPIDTACSSSLVAVHLACQALRSGEIDMALVGGVTLYLTPASYVGMCAAGMLSPDGQCKSFDTSANGFVPGEGAGLVVLKRLEDAERDGDGIHGVIIGSGINQDGRTNGITAPSVQSQIELERTVYDRFQIDPATISYVETHGTGTQLGDPIEFEALTKVFHEKTDQQHYCALGSVKSNIGHTSAAAGMAGIHKVLLSLKHQQLVPSLHFKHPNAHCDFENSPFYVNTELKDWSALADHPRRVAVSSFGFSGTNAHVVIEEYVQASPSPKSSDVSLPTPVVLSARDEDRLRDVVENLRAFLTSGSQTLPSLKDFAHTLQVGREAMQERLAWVVSSLDELIEKLTQFLENEAAGSRTFRGRVQRQRGRLALFQPDQETLQRIEAQSNVGDYSLLLELWVTGLVFDWDLIWPQPKQCRHVSLPTYPFAKERYWVPASPEPTASVHAGSRPLIGDGTPPPATILAKPPRLVALGDPTIMPSAFPAPAVAKVPRLLHPPMNWWMQQQSFKEPSLFSVNTEEHGDGVVSVLIDSHDGCNQLTQALLDELAQALAIACDRADVNVVLLRGNDDGFLTSAPSAAVSPFDQQLSRLTLDQQVPIIAVMKGSASGAGLMVGALCDLMICGEESELRLLESGAEASVSQAAMDFLTERFGAAIAKALIQPSNRSTGGELYDLGIGCLVLPRHDIDEFALDLAHRMAGAPRQSLTLLKRHLSRPIAATFYRTVTAITRVEDADLPLDSEASEALLQSAFKATATTEMAAPEIVNLQSKVVKLEIFSDGVAVLTMDDRDSKNTFTEALAQGLTEAFAWVEKTFSIKVVVLTGYGHYFACGGTREALLAIQAGRARFTDSRVTSLPLECNIPVIAAMQGHGIGAGWALGMFCDGAVFSAESVYHSPYMQYGFTPGAGSTLIIPHQFGHDLGGEILFGAREFKGHELKRRGITMPVLPRSDVLAGAMAAAHHLASASRQTLMDWKQTRVRVLRQRLESIYAAELAMHEQTFVGSQEVRARIETLYGGPSTAMATQMEQTEAQSDYQAAETSAMGDEVLRSEILRTIVHTLRETLAAELHMALGKIKNDVAFIEMGLDSINSVTWMREVNQRYGLSIPATEIYNHPTINELARYVRHEGNKLGLFLPDNRLPDNRLPDNRLPDNRHLPHPQPSAVSTATVETPRVSADTEQMGGFETTTRSQTVSRDRELTRHDIAVIGMAGQFPMARDITTFWNNLLEGKDCISEVPPTRWPLESYYDLNPEVPGKTYSKWMGMLEDVDKFDPLFFNISPMEAEAMDPQQRLFLQSCWSCIEDAGYDPLKLAGSKCGVFAGCGPGDYGLGFEGAERDASTLMGGSMSILAARISYVLNLQGPCVAMDTACSSSLVAIASACDSLTLGNSDLAFAGGVSIMAGPMMHIMTSKAGMLSPDGRCFTFDQRANGFVPGEGVGVILLKRLEDAERDGDRIDGVIRGWGVNQDGKTNGITAPNGDAQTRLEKYVYDRFGLNPDSIQMVEAHGTGTKLGDPIEVAGLKKSFQDYTSRKRYCALGSVKSNVGHLLAAAGIAGAIKSILALKYRKLPPTIHFEALNEHIDLENSPFYVNTSCRNWEIKDGEVRRAAVSGFGFSGTNAHVVFEEYVPSFQKDTTNAPLAPAVILLSAKNRDRLRAIGEDLLHYMDSQFKASGCSLHDLAYTLQIGRAAMTERLAFVAKSEAALKTMLQRYLAGDDVVGLFRGHLQRDQDALSRLAADGAMQELVAKWMAQEDYAKLMELWVDGLDIDWQCLHTGKQRRRVSLPTYPFAREHYWRQLTVAMPGDETVSTSRVLPILASSGLTPSLASSTLLCRPVWKAAAVSVDEHTTENTTEPFIRHVILLCGSFESQAAAIESGLPGARCTVLHCDATDIAVRFGDVSCQVFETIKALLLEKAEGKTLVQVLIDSQGEGQILAGLAGLLQTATLENPAMFGQVIELQPDGDPVTTLLENHAQAEDVRIRYVDGNRMVLTFEELTDVSEEPSRCWQDEGVYLITGGAGELAALFAEEIVSRVATPNIILIGRSVLNDPMQARLDRLATAGARVDYRQVDVADETAVTDLMTSIRRDFGRLDGVLHAAGMIRDNFLTKKTTAEFKAVLTAKVKGTVLLERASRELAPKLIVLFSSCSGITGNLGQADYAAANAFMDAFAHGHGLQHGANARPTRIVSVNWPLWNSGGMRVDDATLAAMHERTGSIPLESDAGLKAFYQIIASGLTQVMILSGETKRLRQVILSGNSKQSANDVLESAAAVDEQELCDRTLDQVKSLLGETINLAKDRIDDYEPLESYGIDSILVTQLNLKLGRVFPEVSQTLLFEIRNLRDLTDHLVDTFRLDCIRWTGLDTVMAPVTRPTTTRNAKDVGPSAEDVNRVGNNADSSLVGNGPRQSIQEPIAIIGISGRYPQADSLDTYWENLKTGKDCITEIPEERWSLDGFYHPDPQQAVAQGLSYSKWGGFLNGFADFDPLFFNISPLEAMGIDPQERLFLQAAWEAVESAGYSRARLAQTVDGNVGVFAGITKTGFDRYARDWANQGETAVPNTSFGSVANRVSYLLNLHGPSMPIDTMCSSSLTAIHEACQHLRQGDCAMALAGGVNLYLHPSSYVGLCAQYMLSKTGQCRSFGDGSNGFVPGEGVGVVLLKPLSDALADGDPIHAVIRATQVNHGGKTNGYTVPNPKAQSELIRQALDNAGIDARSVSYVEAHGTGTELGDPIEVSGLTQAFQTDTTDTGYCALGSVKSNIGHLEAAAGIAALTKVVLQMRHGELTPSLHAETLNPKIPFPKTPFKVQVHPEPWERPRLRLDGPLKEYPYVAGISSFGAGGSNAHVILAEPPSRIAIANDDNNDPVIIVLSAKTEDSLSAYVEKLLHFLSRADASASPALRDIAFTLQTGRDAMEERVGFIARTRHELIEKLQGFLAVGPDQVKDCVRDCVARGHDSLTRLAHDEDAQAMIRAWHSKRKLSKLLDLWVKGMPIDWEQLYGHPRPNRVVLPTYPFQQEPYWIRVGVSKANERQSVQPLHPLLHQNTSDLDGLRFSSVFLADAPYVADHVVGGQKLLPGVACLEMARAAVEQISGPCEGLSVRSINHVVWARPIVVAERPQTFHVGLLDEGEGKVRFEIYSSLADDSPVLHGQGVAMLQAVKMESETPVLDLDRLKAEVVNAPRFDAAQCYATFQSMGVNYGPSHQSLVELFADSKHVLARLQLPDAALATSDAYLLHPSLLDGALQAAIGLALQGGQTVVADNLVATVPFALDELQIFAPWVNDMWVWIQVSEATSPSAGGQKLDFELCDAHGQVCIRMKGFTFRPLPSGSSHPDAASNLLLAYPEWREQSVMAADPSPNFEHRHLLVYGVDGLSDDVVHAKLPGVTWQQLPFDQDDVAAAFAGVSTQVFRLTQELLAKKPTRRVLVQILIPSKGTGNLFSGLAGLLHTARLENPLFAGQVIEVDVRTSADTLVQILAENATGLEDVRIRYERGVRQTIHWCEFASPMPTKLSTVPWKSGGVYWITGGMGGLGRLFAKYIATETQDVTLILTGRSALAAEQREWLEILNANGARVDYRQADISLEADVERLAQEIVRDYVKIDGILHAAGVLQDAFILQKPVDEFQEVLSPKVAGAWNLDRATRQLDLDFFALFAAGAGLLGNPGQSDYATANAFLDAFAHFRNGRVERGERSGRTVSIDWPLWQDGGMKMAAAAQATMTDKLGLTSMASVVGLEAFECILASGKGQMMPLTGDLSRLRSLLKVSVEPDRTLVEVDHGSTARVDEYSEPEAVAIDYLRQLITSALHIPPHRLRPDESFSQFGIDSIVVMNLTNQLEETFGSLPKTLFFEYDNIGSLARYFVETHRAKLTSVIRGDRMAKGRTQAATTEPLTALTTTVPIANSMLRTRRHRSAVQDTKPQEALSSRALDIAIIGLSGRYPMAADLKAFWANLRDGRDCITEVPPDRWNWRDYYSDESGNGAGHSSKWGGFIDDVDKFDPQFFNISPRVAPFIDPQERLILEETWKALEDAGYRPQDLQAKLGEDTVSPVGVYIGSMYGEYQLLGAESTMVGKPAAFAGNLASIANRVSYVLNLNGPSMIVDTMCSSSLTCVHLACQDLKSGRTDLGIAGGVNLTVHPNKYLMLSGGQFISTQGRCESFGEGGDGYIPSEGVGVVLLKRLADAQRDGDHIYGVIKGSALNHGGRTNGYSVPNPNAQKRVIVQALNEAGIDPRAVSYIEAHGTGTKLGDPIEIAGLTKAFGLEPNNRQCWIGSAKSNIGHCEAAAGIAGLTKVLLQMQHQQIVPSIHSSVLNPHIDFASTPFVVNQELRDWQPANIDGRPMKRIAGISSFGAGGSNAHLVIEEAPNVSISQPLEDTPNANFKAGQPPRALILLSARSEEQLRQAARNLRDFVTDPSRASDTQLHDIAYTLQVGREPMTERLGFVVDSMGELRDQLEMFLNSALPVEGQLRGRDDQQLSDGFKSLSSNSDSNAMVDRFAGGGDGQEILQLWVCGHEFDWTRLHRAISPSPRRISLPTSPFTHRRYWVERPGTPSGGPWPMAAQVAIPPRTAPSPMAELTGLSQPLATLDGMESRFMTAMPNKPNQLVELTPLSTNPQFSRNVVSSEQLATDDAEPIRPAESISEPVAAPRSVAPPSERSVTELESLQKKLLTSLAETLFMGVDEIGLDKPFMDLGLDSIVAAEWIRYINQEFGLDIAAAIVYEHGTLRKFTAFLDNEISDLSPSVSPSPVPLAEPLPVTSRETQPIDAAVLGQPSVVQSHESETAAPDSLAINSAHHRLETSHKQTSDIAIVGMSGRFPGGPDLDAFWHLIERGETAFSPLPRDRDWDLEGIYHSTPHPNKTYVRRGGFLQGIDCFDPLFFEISPKEAMTMDPCERLFLEESWRAIEDAGIDPKSLSGCRWGVFCGNGGDYSLRLKEVLGFSPHVTLSQVPARVAHCLDLNGPCQSVDAGCASSLLAIAQACDQLVMHRCEAAIAGGALLHSTPNLLISACQIELLSAAETGHALDAQANGMMPAEAVSVVVLKRLADALADGDRIHGVIEGWGSNHNGKTNGMVTPNADAEVALLEDVYTRFGIDPQTVTLMEANASGMPLADTVEAHALTRIFGGATTKRQQPCVLGTVENNVGHAFHASGMSHLMKTLLAMRYQRIPGTPNVRRPSDSLDLENSPFSIIQETLPWEVEPGQLRRAAINSFGATGTNVHLVLSESPAATAAAEPISVRSGPVLIPLSARTASGLRQRCCDLQHWLDSSSEGLNCDLQRLSANLLMYRSHFEERCAIVVSDVATLRTQLSRIGDGHPIEKGFLGRVDASSPLSPALSTLAAATIKGLQAPLQPTEEDLIVLADLYTKGVNLDMSACFTAAEQAVLSLPGYPFEKRRCWVSGTGSGETSQGVQKITKSKPTAEIVEHLKVFVGELTGLSPDEIESGKPLSAYGVDSLMGMRLLNRINAFSSEDFDASLLQNGSLDEMAATIQTGSQWNGDEVPSSLSPLRTSGIERPCPAFIERLELAISPGTDVINTDNGEAQLEHLIQHGVGVWSVNGRLCFEFLKGTQTRESVQSLLSHPRSLLSLLTEGVGYYPTSQMQRFALDASEVHGKTALNIGQAFWIDSPVNMELLRRAFNEMTQHHAILRTGIRRAGEQWVQVVYERNEVDCQEELWPDVEDQTTFLDALETFQLEQIGAGFDAAQTTLLDLFVVHNGKDLGAIYFQTHHFHADGFTLFLLQQELYQRYRALVEGADWTPPTLRAEYAHFSLSLFESANAENTQFWQDYLNRQAHGPMLRDRAEYLESVSPKAGVLTIDTSIDLLDVARRFRVTLTQMVACAVGVLMYRLTGQNMVVQMVYNLRDRYEFENVFGDFSSSAPLTLDIQSTMTLRDVFACYSQASLELQMHKRFDFMDVIGQLGSSGKWSGISIDSNDRDALCQVTDFAERMIDMPLEERDPVGPLVVCLVKTAGQLTLQLLYDKTLLSSHTIELFGEAMQNLLVKMINEPEFRVLDFQPSPELLQRLDLQL</sequence>
<dbReference type="Gene3D" id="1.10.1240.100">
    <property type="match status" value="5"/>
</dbReference>
<evidence type="ECO:0000259" key="14">
    <source>
        <dbReference type="PROSITE" id="PS52019"/>
    </source>
</evidence>
<dbReference type="InterPro" id="IPR001753">
    <property type="entry name" value="Enoyl-CoA_hydra/iso"/>
</dbReference>
<name>A0A6M0RNF4_9CYAN</name>
<dbReference type="Gene3D" id="1.10.1200.10">
    <property type="entry name" value="ACP-like"/>
    <property type="match status" value="6"/>
</dbReference>
<dbReference type="Gene3D" id="3.90.226.10">
    <property type="entry name" value="2-enoyl-CoA Hydratase, Chain A, domain 1"/>
    <property type="match status" value="2"/>
</dbReference>
<dbReference type="GO" id="GO:0006633">
    <property type="term" value="P:fatty acid biosynthetic process"/>
    <property type="evidence" value="ECO:0007669"/>
    <property type="project" value="InterPro"/>
</dbReference>
<dbReference type="InterPro" id="IPR013968">
    <property type="entry name" value="PKS_KR"/>
</dbReference>
<dbReference type="InterPro" id="IPR016039">
    <property type="entry name" value="Thiolase-like"/>
</dbReference>
<dbReference type="CDD" id="cd06558">
    <property type="entry name" value="crotonase-like"/>
    <property type="match status" value="2"/>
</dbReference>
<feature type="compositionally biased region" description="Basic and acidic residues" evidence="11">
    <location>
        <begin position="1471"/>
        <end position="1487"/>
    </location>
</feature>
<feature type="domain" description="Ketosynthase family 3 (KS3)" evidence="13">
    <location>
        <begin position="2738"/>
        <end position="3176"/>
    </location>
</feature>
<dbReference type="InterPro" id="IPR049900">
    <property type="entry name" value="PKS_mFAS_DH"/>
</dbReference>
<dbReference type="PROSITE" id="PS50075">
    <property type="entry name" value="CARRIER"/>
    <property type="match status" value="5"/>
</dbReference>
<gene>
    <name evidence="15" type="ORF">DXZ20_19645</name>
</gene>
<dbReference type="GO" id="GO:0005886">
    <property type="term" value="C:plasma membrane"/>
    <property type="evidence" value="ECO:0007669"/>
    <property type="project" value="TreeGrafter"/>
</dbReference>
<dbReference type="RefSeq" id="WP_163699978.1">
    <property type="nucleotide sequence ID" value="NZ_QXHD01000004.1"/>
</dbReference>
<dbReference type="SMART" id="SM00825">
    <property type="entry name" value="PKS_KS"/>
    <property type="match status" value="5"/>
</dbReference>
<comment type="catalytic activity">
    <reaction evidence="9">
        <text>a (3S)-3-hydroxyacyl-CoA + NAD(+) = a 3-oxoacyl-CoA + NADH + H(+)</text>
        <dbReference type="Rhea" id="RHEA:22432"/>
        <dbReference type="ChEBI" id="CHEBI:15378"/>
        <dbReference type="ChEBI" id="CHEBI:57318"/>
        <dbReference type="ChEBI" id="CHEBI:57540"/>
        <dbReference type="ChEBI" id="CHEBI:57945"/>
        <dbReference type="ChEBI" id="CHEBI:90726"/>
        <dbReference type="EC" id="1.1.1.35"/>
    </reaction>
</comment>
<feature type="active site" description="Proton acceptor; for dehydratase activity" evidence="10">
    <location>
        <position position="3393"/>
    </location>
</feature>
<feature type="region of interest" description="Disordered" evidence="11">
    <location>
        <begin position="4943"/>
        <end position="4979"/>
    </location>
</feature>
<dbReference type="InterPro" id="IPR014031">
    <property type="entry name" value="Ketoacyl_synth_C"/>
</dbReference>
<dbReference type="InterPro" id="IPR036736">
    <property type="entry name" value="ACP-like_sf"/>
</dbReference>
<feature type="active site" description="Proton donor; for dehydratase activity" evidence="10">
    <location>
        <position position="3567"/>
    </location>
</feature>
<dbReference type="Pfam" id="PF16197">
    <property type="entry name" value="KAsynt_C_assoc"/>
    <property type="match status" value="1"/>
</dbReference>
<dbReference type="PROSITE" id="PS52019">
    <property type="entry name" value="PKS_MFAS_DH"/>
    <property type="match status" value="1"/>
</dbReference>
<dbReference type="Pfam" id="PF21089">
    <property type="entry name" value="PKS_DH_N"/>
    <property type="match status" value="1"/>
</dbReference>
<reference evidence="15 16" key="1">
    <citation type="journal article" date="2020" name="Microb. Ecol.">
        <title>Ecogenomics of the Marine Benthic Filamentous Cyanobacterium Adonisia.</title>
        <authorList>
            <person name="Walter J.M."/>
            <person name="Coutinho F.H."/>
            <person name="Leomil L."/>
            <person name="Hargreaves P.I."/>
            <person name="Campeao M.E."/>
            <person name="Vieira V.V."/>
            <person name="Silva B.S."/>
            <person name="Fistarol G.O."/>
            <person name="Salomon P.S."/>
            <person name="Sawabe T."/>
            <person name="Mino S."/>
            <person name="Hosokawa M."/>
            <person name="Miyashita H."/>
            <person name="Maruyama F."/>
            <person name="van Verk M.C."/>
            <person name="Dutilh B.E."/>
            <person name="Thompson C.C."/>
            <person name="Thompson F.L."/>
        </authorList>
    </citation>
    <scope>NUCLEOTIDE SEQUENCE [LARGE SCALE GENOMIC DNA]</scope>
    <source>
        <strain evidence="15 16">CCMR0081</strain>
    </source>
</reference>
<evidence type="ECO:0000256" key="5">
    <source>
        <dbReference type="ARBA" id="ARBA00022490"/>
    </source>
</evidence>
<organism evidence="15 16">
    <name type="scientific">Adonisia turfae CCMR0081</name>
    <dbReference type="NCBI Taxonomy" id="2292702"/>
    <lineage>
        <taxon>Bacteria</taxon>
        <taxon>Bacillati</taxon>
        <taxon>Cyanobacteriota</taxon>
        <taxon>Adonisia</taxon>
        <taxon>Adonisia turfae</taxon>
    </lineage>
</organism>